<dbReference type="EMBL" id="CAWUPB010001184">
    <property type="protein sequence ID" value="CAK7350389.1"/>
    <property type="molecule type" value="Genomic_DNA"/>
</dbReference>
<evidence type="ECO:0000313" key="3">
    <source>
        <dbReference type="Proteomes" id="UP001314170"/>
    </source>
</evidence>
<sequence length="76" mass="8631">TRENKKTSRQSESRIGLHGLKVTPKSRPISLTLELIENPVRIIRQISIDPNSVGTRRIPETNLINQKTETKGEEVK</sequence>
<gene>
    <name evidence="2" type="ORF">DCAF_LOCUS23119</name>
</gene>
<keyword evidence="3" id="KW-1185">Reference proteome</keyword>
<reference evidence="2 3" key="1">
    <citation type="submission" date="2024-01" db="EMBL/GenBank/DDBJ databases">
        <authorList>
            <person name="Waweru B."/>
        </authorList>
    </citation>
    <scope>NUCLEOTIDE SEQUENCE [LARGE SCALE GENOMIC DNA]</scope>
</reference>
<proteinExistence type="predicted"/>
<comment type="caution">
    <text evidence="2">The sequence shown here is derived from an EMBL/GenBank/DDBJ whole genome shotgun (WGS) entry which is preliminary data.</text>
</comment>
<evidence type="ECO:0000313" key="2">
    <source>
        <dbReference type="EMBL" id="CAK7350389.1"/>
    </source>
</evidence>
<accession>A0AAV1SKD4</accession>
<name>A0AAV1SKD4_9ROSI</name>
<dbReference type="Proteomes" id="UP001314170">
    <property type="component" value="Unassembled WGS sequence"/>
</dbReference>
<protein>
    <submittedName>
        <fullName evidence="2">Uncharacterized protein</fullName>
    </submittedName>
</protein>
<dbReference type="AlphaFoldDB" id="A0AAV1SKD4"/>
<organism evidence="2 3">
    <name type="scientific">Dovyalis caffra</name>
    <dbReference type="NCBI Taxonomy" id="77055"/>
    <lineage>
        <taxon>Eukaryota</taxon>
        <taxon>Viridiplantae</taxon>
        <taxon>Streptophyta</taxon>
        <taxon>Embryophyta</taxon>
        <taxon>Tracheophyta</taxon>
        <taxon>Spermatophyta</taxon>
        <taxon>Magnoliopsida</taxon>
        <taxon>eudicotyledons</taxon>
        <taxon>Gunneridae</taxon>
        <taxon>Pentapetalae</taxon>
        <taxon>rosids</taxon>
        <taxon>fabids</taxon>
        <taxon>Malpighiales</taxon>
        <taxon>Salicaceae</taxon>
        <taxon>Flacourtieae</taxon>
        <taxon>Dovyalis</taxon>
    </lineage>
</organism>
<feature type="region of interest" description="Disordered" evidence="1">
    <location>
        <begin position="52"/>
        <end position="76"/>
    </location>
</feature>
<feature type="non-terminal residue" evidence="2">
    <location>
        <position position="1"/>
    </location>
</feature>
<evidence type="ECO:0000256" key="1">
    <source>
        <dbReference type="SAM" id="MobiDB-lite"/>
    </source>
</evidence>